<dbReference type="EMBL" id="BGZK01000208">
    <property type="protein sequence ID" value="GBP28541.1"/>
    <property type="molecule type" value="Genomic_DNA"/>
</dbReference>
<feature type="region of interest" description="Disordered" evidence="1">
    <location>
        <begin position="152"/>
        <end position="180"/>
    </location>
</feature>
<comment type="caution">
    <text evidence="2">The sequence shown here is derived from an EMBL/GenBank/DDBJ whole genome shotgun (WGS) entry which is preliminary data.</text>
</comment>
<proteinExistence type="predicted"/>
<sequence length="180" mass="19702">MESAREVVYYVRSIHNIFKKTLIYRRVNYTDVGTPFVSRNVFGAVKSRAAPWGAGRALIGLPGERPPRNYRYKSLPVSASSINRQHAAGSSSVPPAREPDRIRLNSRSGEAAPRAPAANAALRPEYRCLRSFAVRAVQRLNSNLFIVTAAADASERRGGAGPGRRVREVAGVPSDRGQPY</sequence>
<protein>
    <submittedName>
        <fullName evidence="2">Uncharacterized protein</fullName>
    </submittedName>
</protein>
<organism evidence="2 3">
    <name type="scientific">Eumeta variegata</name>
    <name type="common">Bagworm moth</name>
    <name type="synonym">Eumeta japonica</name>
    <dbReference type="NCBI Taxonomy" id="151549"/>
    <lineage>
        <taxon>Eukaryota</taxon>
        <taxon>Metazoa</taxon>
        <taxon>Ecdysozoa</taxon>
        <taxon>Arthropoda</taxon>
        <taxon>Hexapoda</taxon>
        <taxon>Insecta</taxon>
        <taxon>Pterygota</taxon>
        <taxon>Neoptera</taxon>
        <taxon>Endopterygota</taxon>
        <taxon>Lepidoptera</taxon>
        <taxon>Glossata</taxon>
        <taxon>Ditrysia</taxon>
        <taxon>Tineoidea</taxon>
        <taxon>Psychidae</taxon>
        <taxon>Oiketicinae</taxon>
        <taxon>Eumeta</taxon>
    </lineage>
</organism>
<name>A0A4C1UQ04_EUMVA</name>
<dbReference type="AlphaFoldDB" id="A0A4C1UQ04"/>
<feature type="compositionally biased region" description="Polar residues" evidence="1">
    <location>
        <begin position="81"/>
        <end position="93"/>
    </location>
</feature>
<gene>
    <name evidence="2" type="ORF">EVAR_23006_1</name>
</gene>
<accession>A0A4C1UQ04</accession>
<feature type="region of interest" description="Disordered" evidence="1">
    <location>
        <begin position="81"/>
        <end position="117"/>
    </location>
</feature>
<keyword evidence="3" id="KW-1185">Reference proteome</keyword>
<evidence type="ECO:0000313" key="2">
    <source>
        <dbReference type="EMBL" id="GBP28541.1"/>
    </source>
</evidence>
<evidence type="ECO:0000313" key="3">
    <source>
        <dbReference type="Proteomes" id="UP000299102"/>
    </source>
</evidence>
<dbReference type="Proteomes" id="UP000299102">
    <property type="component" value="Unassembled WGS sequence"/>
</dbReference>
<reference evidence="2 3" key="1">
    <citation type="journal article" date="2019" name="Commun. Biol.">
        <title>The bagworm genome reveals a unique fibroin gene that provides high tensile strength.</title>
        <authorList>
            <person name="Kono N."/>
            <person name="Nakamura H."/>
            <person name="Ohtoshi R."/>
            <person name="Tomita M."/>
            <person name="Numata K."/>
            <person name="Arakawa K."/>
        </authorList>
    </citation>
    <scope>NUCLEOTIDE SEQUENCE [LARGE SCALE GENOMIC DNA]</scope>
</reference>
<evidence type="ECO:0000256" key="1">
    <source>
        <dbReference type="SAM" id="MobiDB-lite"/>
    </source>
</evidence>